<proteinExistence type="predicted"/>
<feature type="domain" description="CBM1" evidence="3">
    <location>
        <begin position="33"/>
        <end position="69"/>
    </location>
</feature>
<sequence>MHLFKFLAIPFALISVVSAAGSTITTTTAPPGPTQTKYGQCGGIEYYGPTECAPGLYCSLANAYYSECL</sequence>
<reference evidence="4 5" key="1">
    <citation type="journal article" date="2016" name="Mol. Biol. Evol.">
        <title>Comparative Genomics of Early-Diverging Mushroom-Forming Fungi Provides Insights into the Origins of Lignocellulose Decay Capabilities.</title>
        <authorList>
            <person name="Nagy L.G."/>
            <person name="Riley R."/>
            <person name="Tritt A."/>
            <person name="Adam C."/>
            <person name="Daum C."/>
            <person name="Floudas D."/>
            <person name="Sun H."/>
            <person name="Yadav J.S."/>
            <person name="Pangilinan J."/>
            <person name="Larsson K.H."/>
            <person name="Matsuura K."/>
            <person name="Barry K."/>
            <person name="Labutti K."/>
            <person name="Kuo R."/>
            <person name="Ohm R.A."/>
            <person name="Bhattacharya S.S."/>
            <person name="Shirouzu T."/>
            <person name="Yoshinaga Y."/>
            <person name="Martin F.M."/>
            <person name="Grigoriev I.V."/>
            <person name="Hibbett D.S."/>
        </authorList>
    </citation>
    <scope>NUCLEOTIDE SEQUENCE [LARGE SCALE GENOMIC DNA]</scope>
    <source>
        <strain evidence="4 5">HHB10207 ss-3</strain>
    </source>
</reference>
<organism evidence="4 5">
    <name type="scientific">Sistotremastrum suecicum HHB10207 ss-3</name>
    <dbReference type="NCBI Taxonomy" id="1314776"/>
    <lineage>
        <taxon>Eukaryota</taxon>
        <taxon>Fungi</taxon>
        <taxon>Dikarya</taxon>
        <taxon>Basidiomycota</taxon>
        <taxon>Agaricomycotina</taxon>
        <taxon>Agaricomycetes</taxon>
        <taxon>Sistotremastrales</taxon>
        <taxon>Sistotremastraceae</taxon>
        <taxon>Sistotremastrum</taxon>
    </lineage>
</organism>
<dbReference type="Pfam" id="PF00734">
    <property type="entry name" value="CBM_1"/>
    <property type="match status" value="1"/>
</dbReference>
<dbReference type="InterPro" id="IPR035971">
    <property type="entry name" value="CBD_sf"/>
</dbReference>
<dbReference type="InterPro" id="IPR000254">
    <property type="entry name" value="CBD"/>
</dbReference>
<feature type="signal peptide" evidence="2">
    <location>
        <begin position="1"/>
        <end position="19"/>
    </location>
</feature>
<protein>
    <recommendedName>
        <fullName evidence="3">CBM1 domain-containing protein</fullName>
    </recommendedName>
</protein>
<dbReference type="Proteomes" id="UP000076798">
    <property type="component" value="Unassembled WGS sequence"/>
</dbReference>
<dbReference type="SUPFAM" id="SSF57180">
    <property type="entry name" value="Cellulose-binding domain"/>
    <property type="match status" value="1"/>
</dbReference>
<accession>A0A165Z4J1</accession>
<gene>
    <name evidence="4" type="ORF">SISSUDRAFT_1065745</name>
</gene>
<dbReference type="SMART" id="SM00236">
    <property type="entry name" value="fCBD"/>
    <property type="match status" value="1"/>
</dbReference>
<dbReference type="GO" id="GO:0030248">
    <property type="term" value="F:cellulose binding"/>
    <property type="evidence" value="ECO:0007669"/>
    <property type="project" value="InterPro"/>
</dbReference>
<evidence type="ECO:0000259" key="3">
    <source>
        <dbReference type="PROSITE" id="PS51164"/>
    </source>
</evidence>
<dbReference type="GO" id="GO:0005576">
    <property type="term" value="C:extracellular region"/>
    <property type="evidence" value="ECO:0007669"/>
    <property type="project" value="InterPro"/>
</dbReference>
<evidence type="ECO:0000256" key="2">
    <source>
        <dbReference type="SAM" id="SignalP"/>
    </source>
</evidence>
<dbReference type="OrthoDB" id="2962629at2759"/>
<name>A0A165Z4J1_9AGAM</name>
<evidence type="ECO:0000256" key="1">
    <source>
        <dbReference type="ARBA" id="ARBA00022729"/>
    </source>
</evidence>
<dbReference type="GO" id="GO:0005975">
    <property type="term" value="P:carbohydrate metabolic process"/>
    <property type="evidence" value="ECO:0007669"/>
    <property type="project" value="InterPro"/>
</dbReference>
<evidence type="ECO:0000313" key="5">
    <source>
        <dbReference type="Proteomes" id="UP000076798"/>
    </source>
</evidence>
<evidence type="ECO:0000313" key="4">
    <source>
        <dbReference type="EMBL" id="KZT33927.1"/>
    </source>
</evidence>
<dbReference type="AlphaFoldDB" id="A0A165Z4J1"/>
<dbReference type="PROSITE" id="PS51164">
    <property type="entry name" value="CBM1_2"/>
    <property type="match status" value="1"/>
</dbReference>
<feature type="chain" id="PRO_5007869841" description="CBM1 domain-containing protein" evidence="2">
    <location>
        <begin position="20"/>
        <end position="69"/>
    </location>
</feature>
<dbReference type="STRING" id="1314776.A0A165Z4J1"/>
<dbReference type="EMBL" id="KV428210">
    <property type="protein sequence ID" value="KZT33927.1"/>
    <property type="molecule type" value="Genomic_DNA"/>
</dbReference>
<keyword evidence="1 2" id="KW-0732">Signal</keyword>
<keyword evidence="5" id="KW-1185">Reference proteome</keyword>